<feature type="region of interest" description="Disordered" evidence="1">
    <location>
        <begin position="1"/>
        <end position="39"/>
    </location>
</feature>
<proteinExistence type="predicted"/>
<dbReference type="EMBL" id="JADEWZ010000033">
    <property type="protein sequence ID" value="MBE9117906.1"/>
    <property type="molecule type" value="Genomic_DNA"/>
</dbReference>
<organism evidence="2 3">
    <name type="scientific">Lusitaniella coriacea LEGE 07157</name>
    <dbReference type="NCBI Taxonomy" id="945747"/>
    <lineage>
        <taxon>Bacteria</taxon>
        <taxon>Bacillati</taxon>
        <taxon>Cyanobacteriota</taxon>
        <taxon>Cyanophyceae</taxon>
        <taxon>Spirulinales</taxon>
        <taxon>Lusitaniellaceae</taxon>
        <taxon>Lusitaniella</taxon>
    </lineage>
</organism>
<accession>A0A8J7DYM0</accession>
<feature type="compositionally biased region" description="Polar residues" evidence="1">
    <location>
        <begin position="7"/>
        <end position="39"/>
    </location>
</feature>
<dbReference type="AlphaFoldDB" id="A0A8J7DYM0"/>
<name>A0A8J7DYM0_9CYAN</name>
<protein>
    <submittedName>
        <fullName evidence="2">Uncharacterized protein</fullName>
    </submittedName>
</protein>
<gene>
    <name evidence="2" type="ORF">IQ249_18575</name>
</gene>
<dbReference type="RefSeq" id="WP_194030994.1">
    <property type="nucleotide sequence ID" value="NZ_JADEWZ010000033.1"/>
</dbReference>
<comment type="caution">
    <text evidence="2">The sequence shown here is derived from an EMBL/GenBank/DDBJ whole genome shotgun (WGS) entry which is preliminary data.</text>
</comment>
<keyword evidence="3" id="KW-1185">Reference proteome</keyword>
<evidence type="ECO:0000313" key="2">
    <source>
        <dbReference type="EMBL" id="MBE9117906.1"/>
    </source>
</evidence>
<dbReference type="Proteomes" id="UP000654482">
    <property type="component" value="Unassembled WGS sequence"/>
</dbReference>
<evidence type="ECO:0000313" key="3">
    <source>
        <dbReference type="Proteomes" id="UP000654482"/>
    </source>
</evidence>
<evidence type="ECO:0000256" key="1">
    <source>
        <dbReference type="SAM" id="MobiDB-lite"/>
    </source>
</evidence>
<reference evidence="2" key="1">
    <citation type="submission" date="2020-10" db="EMBL/GenBank/DDBJ databases">
        <authorList>
            <person name="Castelo-Branco R."/>
            <person name="Eusebio N."/>
            <person name="Adriana R."/>
            <person name="Vieira A."/>
            <person name="Brugerolle De Fraissinette N."/>
            <person name="Rezende De Castro R."/>
            <person name="Schneider M.P."/>
            <person name="Vasconcelos V."/>
            <person name="Leao P.N."/>
        </authorList>
    </citation>
    <scope>NUCLEOTIDE SEQUENCE</scope>
    <source>
        <strain evidence="2">LEGE 07157</strain>
    </source>
</reference>
<sequence length="140" mass="15183">MPEDKASQSQSFTNSPISGQVGQGRDFTQIQSNPTAASEQQISVVEVVELLDRLKALLDESSLPAAQKETAEKYLEVVKAEANKPEPNKELAAMNLKQVTETLKNAGSAVDVGKSLWQKVQPMIVPLITWLGVATNFFLG</sequence>